<comment type="cofactor">
    <cofactor evidence="7">
        <name>Mg(2+)</name>
        <dbReference type="ChEBI" id="CHEBI:18420"/>
    </cofactor>
    <text evidence="7">Binds 1 Mg(2+) ion per subunit.</text>
</comment>
<comment type="cofactor">
    <cofactor evidence="7">
        <name>Zn(2+)</name>
        <dbReference type="ChEBI" id="CHEBI:29105"/>
    </cofactor>
    <text evidence="7">Binds 1 zinc ion per subunit.</text>
</comment>
<feature type="binding site" evidence="7">
    <location>
        <position position="80"/>
    </location>
    <ligand>
        <name>Mg(2+)</name>
        <dbReference type="ChEBI" id="CHEBI:18420"/>
    </ligand>
</feature>
<feature type="binding site" evidence="7">
    <location>
        <position position="78"/>
    </location>
    <ligand>
        <name>Mg(2+)</name>
        <dbReference type="ChEBI" id="CHEBI:18420"/>
    </ligand>
</feature>
<accession>A0ABT7PNW5</accession>
<gene>
    <name evidence="7 9" type="primary">hisI</name>
    <name evidence="9" type="ORF">QTN89_20475</name>
</gene>
<evidence type="ECO:0000256" key="2">
    <source>
        <dbReference type="ARBA" id="ARBA00005169"/>
    </source>
</evidence>
<dbReference type="HAMAP" id="MF_01021">
    <property type="entry name" value="HisI"/>
    <property type="match status" value="1"/>
</dbReference>
<keyword evidence="6 7" id="KW-0368">Histidine biosynthesis</keyword>
<proteinExistence type="inferred from homology"/>
<feature type="binding site" evidence="7">
    <location>
        <position position="95"/>
    </location>
    <ligand>
        <name>Zn(2+)</name>
        <dbReference type="ChEBI" id="CHEBI:29105"/>
        <note>ligand shared between dimeric partners</note>
    </ligand>
</feature>
<evidence type="ECO:0000256" key="1">
    <source>
        <dbReference type="ARBA" id="ARBA00000024"/>
    </source>
</evidence>
<feature type="domain" description="Phosphoribosyl-AMP cyclohydrolase" evidence="8">
    <location>
        <begin position="31"/>
        <end position="104"/>
    </location>
</feature>
<feature type="binding site" evidence="7">
    <location>
        <position position="82"/>
    </location>
    <ligand>
        <name>Mg(2+)</name>
        <dbReference type="ChEBI" id="CHEBI:18420"/>
    </ligand>
</feature>
<dbReference type="InterPro" id="IPR002496">
    <property type="entry name" value="PRib_AMP_CycHydrolase_dom"/>
</dbReference>
<reference evidence="9 10" key="1">
    <citation type="submission" date="2023-06" db="EMBL/GenBank/DDBJ databases">
        <title>Roseiconus lacunae JC819 isolated from Gulf of Mannar region, Tamil Nadu.</title>
        <authorList>
            <person name="Pk S."/>
            <person name="Ch S."/>
            <person name="Ch V.R."/>
        </authorList>
    </citation>
    <scope>NUCLEOTIDE SEQUENCE [LARGE SCALE GENOMIC DNA]</scope>
    <source>
        <strain evidence="9 10">JC819</strain>
    </source>
</reference>
<name>A0ABT7PNW5_9BACT</name>
<dbReference type="PANTHER" id="PTHR42945">
    <property type="entry name" value="HISTIDINE BIOSYNTHESIS BIFUNCTIONAL PROTEIN"/>
    <property type="match status" value="1"/>
</dbReference>
<keyword evidence="5 7" id="KW-0378">Hydrolase</keyword>
<evidence type="ECO:0000313" key="10">
    <source>
        <dbReference type="Proteomes" id="UP001239462"/>
    </source>
</evidence>
<dbReference type="EC" id="3.5.4.19" evidence="7"/>
<dbReference type="EMBL" id="JASZZN010000016">
    <property type="protein sequence ID" value="MDM4017836.1"/>
    <property type="molecule type" value="Genomic_DNA"/>
</dbReference>
<keyword evidence="7" id="KW-0862">Zinc</keyword>
<dbReference type="GO" id="GO:0004635">
    <property type="term" value="F:phosphoribosyl-AMP cyclohydrolase activity"/>
    <property type="evidence" value="ECO:0007669"/>
    <property type="project" value="UniProtKB-EC"/>
</dbReference>
<dbReference type="RefSeq" id="WP_200836568.1">
    <property type="nucleotide sequence ID" value="NZ_CP141221.1"/>
</dbReference>
<feature type="binding site" evidence="7">
    <location>
        <position position="102"/>
    </location>
    <ligand>
        <name>Zn(2+)</name>
        <dbReference type="ChEBI" id="CHEBI:29105"/>
        <note>ligand shared between dimeric partners</note>
    </ligand>
</feature>
<dbReference type="Pfam" id="PF01502">
    <property type="entry name" value="PRA-CH"/>
    <property type="match status" value="1"/>
</dbReference>
<comment type="function">
    <text evidence="7">Catalyzes the hydrolysis of the adenine ring of phosphoribosyl-AMP.</text>
</comment>
<feature type="binding site" evidence="7">
    <location>
        <position position="79"/>
    </location>
    <ligand>
        <name>Zn(2+)</name>
        <dbReference type="ChEBI" id="CHEBI:29105"/>
        <note>ligand shared between dimeric partners</note>
    </ligand>
</feature>
<evidence type="ECO:0000256" key="4">
    <source>
        <dbReference type="ARBA" id="ARBA00022605"/>
    </source>
</evidence>
<comment type="catalytic activity">
    <reaction evidence="1 7">
        <text>1-(5-phospho-beta-D-ribosyl)-5'-AMP + H2O = 1-(5-phospho-beta-D-ribosyl)-5-[(5-phospho-beta-D-ribosylamino)methylideneamino]imidazole-4-carboxamide</text>
        <dbReference type="Rhea" id="RHEA:20049"/>
        <dbReference type="ChEBI" id="CHEBI:15377"/>
        <dbReference type="ChEBI" id="CHEBI:58435"/>
        <dbReference type="ChEBI" id="CHEBI:59457"/>
        <dbReference type="EC" id="3.5.4.19"/>
    </reaction>
</comment>
<dbReference type="PANTHER" id="PTHR42945:SF1">
    <property type="entry name" value="HISTIDINE BIOSYNTHESIS BIFUNCTIONAL PROTEIN HIS7"/>
    <property type="match status" value="1"/>
</dbReference>
<dbReference type="SUPFAM" id="SSF141734">
    <property type="entry name" value="HisI-like"/>
    <property type="match status" value="1"/>
</dbReference>
<comment type="similarity">
    <text evidence="7">Belongs to the PRA-CH family.</text>
</comment>
<comment type="caution">
    <text evidence="9">The sequence shown here is derived from an EMBL/GenBank/DDBJ whole genome shotgun (WGS) entry which is preliminary data.</text>
</comment>
<evidence type="ECO:0000256" key="3">
    <source>
        <dbReference type="ARBA" id="ARBA00022490"/>
    </source>
</evidence>
<keyword evidence="7" id="KW-0479">Metal-binding</keyword>
<keyword evidence="4 7" id="KW-0028">Amino-acid biosynthesis</keyword>
<organism evidence="9 10">
    <name type="scientific">Roseiconus lacunae</name>
    <dbReference type="NCBI Taxonomy" id="2605694"/>
    <lineage>
        <taxon>Bacteria</taxon>
        <taxon>Pseudomonadati</taxon>
        <taxon>Planctomycetota</taxon>
        <taxon>Planctomycetia</taxon>
        <taxon>Pirellulales</taxon>
        <taxon>Pirellulaceae</taxon>
        <taxon>Roseiconus</taxon>
    </lineage>
</organism>
<comment type="subunit">
    <text evidence="7">Homodimer.</text>
</comment>
<keyword evidence="7" id="KW-0460">Magnesium</keyword>
<comment type="subcellular location">
    <subcellularLocation>
        <location evidence="7">Cytoplasm</location>
    </subcellularLocation>
</comment>
<evidence type="ECO:0000256" key="7">
    <source>
        <dbReference type="HAMAP-Rule" id="MF_01021"/>
    </source>
</evidence>
<keyword evidence="3 7" id="KW-0963">Cytoplasm</keyword>
<dbReference type="NCBIfam" id="NF000768">
    <property type="entry name" value="PRK00051.1"/>
    <property type="match status" value="1"/>
</dbReference>
<dbReference type="InterPro" id="IPR038019">
    <property type="entry name" value="PRib_AMP_CycHydrolase_sf"/>
</dbReference>
<dbReference type="Gene3D" id="3.10.20.810">
    <property type="entry name" value="Phosphoribosyl-AMP cyclohydrolase"/>
    <property type="match status" value="1"/>
</dbReference>
<evidence type="ECO:0000259" key="8">
    <source>
        <dbReference type="Pfam" id="PF01502"/>
    </source>
</evidence>
<sequence>MNSNIVADFSRGVDGLLPAIAQDEANGEVLMMAWMNEEALQATLDEGYAVYYSRSRKSLWRKGDTSGHRQKVSQVRVDCDQDCILLKVNQIGAACHEGYRTCFFRKVDDDKQTLTIVEERLVDPNDVYGK</sequence>
<protein>
    <recommendedName>
        <fullName evidence="7">Phosphoribosyl-AMP cyclohydrolase</fullName>
        <shortName evidence="7">PRA-CH</shortName>
        <ecNumber evidence="7">3.5.4.19</ecNumber>
    </recommendedName>
</protein>
<evidence type="ECO:0000313" key="9">
    <source>
        <dbReference type="EMBL" id="MDM4017836.1"/>
    </source>
</evidence>
<dbReference type="Proteomes" id="UP001239462">
    <property type="component" value="Unassembled WGS sequence"/>
</dbReference>
<evidence type="ECO:0000256" key="6">
    <source>
        <dbReference type="ARBA" id="ARBA00023102"/>
    </source>
</evidence>
<comment type="pathway">
    <text evidence="2 7">Amino-acid biosynthesis; L-histidine biosynthesis; L-histidine from 5-phospho-alpha-D-ribose 1-diphosphate: step 3/9.</text>
</comment>
<evidence type="ECO:0000256" key="5">
    <source>
        <dbReference type="ARBA" id="ARBA00022801"/>
    </source>
</evidence>
<keyword evidence="10" id="KW-1185">Reference proteome</keyword>
<dbReference type="InterPro" id="IPR026660">
    <property type="entry name" value="PRA-CH"/>
</dbReference>